<evidence type="ECO:0000256" key="1">
    <source>
        <dbReference type="SAM" id="MobiDB-lite"/>
    </source>
</evidence>
<comment type="caution">
    <text evidence="3">The sequence shown here is derived from an EMBL/GenBank/DDBJ whole genome shotgun (WGS) entry which is preliminary data.</text>
</comment>
<keyword evidence="3" id="KW-0326">Glycosidase</keyword>
<dbReference type="Gene3D" id="2.60.40.10">
    <property type="entry name" value="Immunoglobulins"/>
    <property type="match status" value="1"/>
</dbReference>
<dbReference type="InterPro" id="IPR043504">
    <property type="entry name" value="Peptidase_S1_PA_chymotrypsin"/>
</dbReference>
<evidence type="ECO:0000313" key="3">
    <source>
        <dbReference type="EMBL" id="KIG13136.1"/>
    </source>
</evidence>
<dbReference type="InterPro" id="IPR001254">
    <property type="entry name" value="Trypsin_dom"/>
</dbReference>
<evidence type="ECO:0000313" key="4">
    <source>
        <dbReference type="Proteomes" id="UP000031599"/>
    </source>
</evidence>
<reference evidence="3 4" key="1">
    <citation type="submission" date="2014-12" db="EMBL/GenBank/DDBJ databases">
        <title>Genome assembly of Enhygromyxa salina DSM 15201.</title>
        <authorList>
            <person name="Sharma G."/>
            <person name="Subramanian S."/>
        </authorList>
    </citation>
    <scope>NUCLEOTIDE SEQUENCE [LARGE SCALE GENOMIC DNA]</scope>
    <source>
        <strain evidence="3 4">DSM 15201</strain>
    </source>
</reference>
<dbReference type="Pfam" id="PF00089">
    <property type="entry name" value="Trypsin"/>
    <property type="match status" value="1"/>
</dbReference>
<organism evidence="3 4">
    <name type="scientific">Enhygromyxa salina</name>
    <dbReference type="NCBI Taxonomy" id="215803"/>
    <lineage>
        <taxon>Bacteria</taxon>
        <taxon>Pseudomonadati</taxon>
        <taxon>Myxococcota</taxon>
        <taxon>Polyangia</taxon>
        <taxon>Nannocystales</taxon>
        <taxon>Nannocystaceae</taxon>
        <taxon>Enhygromyxa</taxon>
    </lineage>
</organism>
<dbReference type="PROSITE" id="PS50240">
    <property type="entry name" value="TRYPSIN_DOM"/>
    <property type="match status" value="1"/>
</dbReference>
<dbReference type="InterPro" id="IPR051333">
    <property type="entry name" value="CLIP_Serine_Protease"/>
</dbReference>
<keyword evidence="3" id="KW-0858">Xylan degradation</keyword>
<dbReference type="InterPro" id="IPR009003">
    <property type="entry name" value="Peptidase_S1_PA"/>
</dbReference>
<dbReference type="InterPro" id="IPR013783">
    <property type="entry name" value="Ig-like_fold"/>
</dbReference>
<feature type="compositionally biased region" description="Acidic residues" evidence="1">
    <location>
        <begin position="348"/>
        <end position="370"/>
    </location>
</feature>
<sequence>MKVTGGGSLCTGSLIHPRVVMYAAHCGAEGKTIGFGDSDNSTKNKSTEYCKTNPSYNGGQSSDWAYCVLNEPMTDVPITPVGFGCEVGQYYGNGETVAVVGFGNNDGDDGAGRKRWGWTYISNASNGRFDVGGQGTETICSGDSGGPAFIRYDDGSWHVYGIASTKNDNTCSAAKGTHSMAANAVKWIEQDSGIDVTVCHDINGNWEPGPLCGNFFDGEPGLSYGSWNTWCEDATALEWSATCGSDFGETAELNPPVLEVVVPFDGEIFDAEPAMFDITVTAEDDSGLPVDVQIEIEGMLQGAVVSESPAVFAGAVFYCGEYTILAHGTDFWGNVSQSEPVTFTVEGDCMDMGDGDGDGDPGDGDGDPGDGDSGGETGAGDAGGEEFGDTGFGADDGGTITQLTCSCEIDRRAPAGGAWLGLGLLGLGLLRRRR</sequence>
<keyword evidence="3" id="KW-0119">Carbohydrate metabolism</keyword>
<dbReference type="NCBIfam" id="TIGR03901">
    <property type="entry name" value="MYXO-CTERM"/>
    <property type="match status" value="1"/>
</dbReference>
<dbReference type="AlphaFoldDB" id="A0A0C2CPL5"/>
<dbReference type="GO" id="GO:0045493">
    <property type="term" value="P:xylan catabolic process"/>
    <property type="evidence" value="ECO:0007669"/>
    <property type="project" value="UniProtKB-KW"/>
</dbReference>
<accession>A0A0C2CPL5</accession>
<dbReference type="SMART" id="SM00020">
    <property type="entry name" value="Tryp_SPc"/>
    <property type="match status" value="1"/>
</dbReference>
<feature type="region of interest" description="Disordered" evidence="1">
    <location>
        <begin position="346"/>
        <end position="395"/>
    </location>
</feature>
<dbReference type="SUPFAM" id="SSF50494">
    <property type="entry name" value="Trypsin-like serine proteases"/>
    <property type="match status" value="1"/>
</dbReference>
<dbReference type="Gene3D" id="2.40.10.10">
    <property type="entry name" value="Trypsin-like serine proteases"/>
    <property type="match status" value="1"/>
</dbReference>
<dbReference type="Proteomes" id="UP000031599">
    <property type="component" value="Unassembled WGS sequence"/>
</dbReference>
<dbReference type="EMBL" id="JMCC02000106">
    <property type="protein sequence ID" value="KIG13136.1"/>
    <property type="molecule type" value="Genomic_DNA"/>
</dbReference>
<dbReference type="PANTHER" id="PTHR24260">
    <property type="match status" value="1"/>
</dbReference>
<dbReference type="GO" id="GO:0006508">
    <property type="term" value="P:proteolysis"/>
    <property type="evidence" value="ECO:0007669"/>
    <property type="project" value="InterPro"/>
</dbReference>
<evidence type="ECO:0000259" key="2">
    <source>
        <dbReference type="PROSITE" id="PS50240"/>
    </source>
</evidence>
<dbReference type="GO" id="GO:0016798">
    <property type="term" value="F:hydrolase activity, acting on glycosyl bonds"/>
    <property type="evidence" value="ECO:0007669"/>
    <property type="project" value="UniProtKB-KW"/>
</dbReference>
<gene>
    <name evidence="3" type="ORF">DB30_00514</name>
</gene>
<feature type="domain" description="Peptidase S1" evidence="2">
    <location>
        <begin position="1"/>
        <end position="193"/>
    </location>
</feature>
<dbReference type="InterPro" id="IPR024038">
    <property type="entry name" value="MYXO-CTERM"/>
</dbReference>
<name>A0A0C2CPL5_9BACT</name>
<dbReference type="GO" id="GO:0004252">
    <property type="term" value="F:serine-type endopeptidase activity"/>
    <property type="evidence" value="ECO:0007669"/>
    <property type="project" value="InterPro"/>
</dbReference>
<dbReference type="PANTHER" id="PTHR24260:SF136">
    <property type="entry name" value="GH08193P-RELATED"/>
    <property type="match status" value="1"/>
</dbReference>
<protein>
    <submittedName>
        <fullName evidence="3">Endo-1,4-beta-xylanase A</fullName>
    </submittedName>
</protein>
<proteinExistence type="predicted"/>
<keyword evidence="3" id="KW-0624">Polysaccharide degradation</keyword>
<keyword evidence="3" id="KW-0378">Hydrolase</keyword>
<feature type="compositionally biased region" description="Gly residues" evidence="1">
    <location>
        <begin position="371"/>
        <end position="382"/>
    </location>
</feature>